<evidence type="ECO:0000256" key="1">
    <source>
        <dbReference type="SAM" id="MobiDB-lite"/>
    </source>
</evidence>
<feature type="compositionally biased region" description="Polar residues" evidence="1">
    <location>
        <begin position="809"/>
        <end position="833"/>
    </location>
</feature>
<dbReference type="InterPro" id="IPR009072">
    <property type="entry name" value="Histone-fold"/>
</dbReference>
<feature type="compositionally biased region" description="Polar residues" evidence="1">
    <location>
        <begin position="309"/>
        <end position="318"/>
    </location>
</feature>
<protein>
    <submittedName>
        <fullName evidence="2">Uncharacterized protein</fullName>
    </submittedName>
</protein>
<dbReference type="Proteomes" id="UP000799640">
    <property type="component" value="Unassembled WGS sequence"/>
</dbReference>
<gene>
    <name evidence="2" type="ORF">EJ06DRAFT_521836</name>
</gene>
<feature type="compositionally biased region" description="Basic and acidic residues" evidence="1">
    <location>
        <begin position="776"/>
        <end position="787"/>
    </location>
</feature>
<feature type="compositionally biased region" description="Basic residues" evidence="1">
    <location>
        <begin position="1297"/>
        <end position="1308"/>
    </location>
</feature>
<evidence type="ECO:0000313" key="2">
    <source>
        <dbReference type="EMBL" id="KAF2400338.1"/>
    </source>
</evidence>
<feature type="region of interest" description="Disordered" evidence="1">
    <location>
        <begin position="1278"/>
        <end position="1308"/>
    </location>
</feature>
<evidence type="ECO:0000313" key="3">
    <source>
        <dbReference type="Proteomes" id="UP000799640"/>
    </source>
</evidence>
<feature type="compositionally biased region" description="Basic and acidic residues" evidence="1">
    <location>
        <begin position="840"/>
        <end position="855"/>
    </location>
</feature>
<proteinExistence type="predicted"/>
<dbReference type="GO" id="GO:0046982">
    <property type="term" value="F:protein heterodimerization activity"/>
    <property type="evidence" value="ECO:0007669"/>
    <property type="project" value="InterPro"/>
</dbReference>
<feature type="compositionally biased region" description="Basic and acidic residues" evidence="1">
    <location>
        <begin position="676"/>
        <end position="685"/>
    </location>
</feature>
<reference evidence="2" key="1">
    <citation type="journal article" date="2020" name="Stud. Mycol.">
        <title>101 Dothideomycetes genomes: a test case for predicting lifestyles and emergence of pathogens.</title>
        <authorList>
            <person name="Haridas S."/>
            <person name="Albert R."/>
            <person name="Binder M."/>
            <person name="Bloem J."/>
            <person name="Labutti K."/>
            <person name="Salamov A."/>
            <person name="Andreopoulos B."/>
            <person name="Baker S."/>
            <person name="Barry K."/>
            <person name="Bills G."/>
            <person name="Bluhm B."/>
            <person name="Cannon C."/>
            <person name="Castanera R."/>
            <person name="Culley D."/>
            <person name="Daum C."/>
            <person name="Ezra D."/>
            <person name="Gonzalez J."/>
            <person name="Henrissat B."/>
            <person name="Kuo A."/>
            <person name="Liang C."/>
            <person name="Lipzen A."/>
            <person name="Lutzoni F."/>
            <person name="Magnuson J."/>
            <person name="Mondo S."/>
            <person name="Nolan M."/>
            <person name="Ohm R."/>
            <person name="Pangilinan J."/>
            <person name="Park H.-J."/>
            <person name="Ramirez L."/>
            <person name="Alfaro M."/>
            <person name="Sun H."/>
            <person name="Tritt A."/>
            <person name="Yoshinaga Y."/>
            <person name="Zwiers L.-H."/>
            <person name="Turgeon B."/>
            <person name="Goodwin S."/>
            <person name="Spatafora J."/>
            <person name="Crous P."/>
            <person name="Grigoriev I."/>
        </authorList>
    </citation>
    <scope>NUCLEOTIDE SEQUENCE</scope>
    <source>
        <strain evidence="2">CBS 262.69</strain>
    </source>
</reference>
<feature type="compositionally biased region" description="Polar residues" evidence="1">
    <location>
        <begin position="1083"/>
        <end position="1120"/>
    </location>
</feature>
<feature type="compositionally biased region" description="Polar residues" evidence="1">
    <location>
        <begin position="928"/>
        <end position="944"/>
    </location>
</feature>
<feature type="compositionally biased region" description="Polar residues" evidence="1">
    <location>
        <begin position="1200"/>
        <end position="1233"/>
    </location>
</feature>
<feature type="region of interest" description="Disordered" evidence="1">
    <location>
        <begin position="638"/>
        <end position="691"/>
    </location>
</feature>
<feature type="region of interest" description="Disordered" evidence="1">
    <location>
        <begin position="877"/>
        <end position="970"/>
    </location>
</feature>
<organism evidence="2 3">
    <name type="scientific">Trichodelitschia bisporula</name>
    <dbReference type="NCBI Taxonomy" id="703511"/>
    <lineage>
        <taxon>Eukaryota</taxon>
        <taxon>Fungi</taxon>
        <taxon>Dikarya</taxon>
        <taxon>Ascomycota</taxon>
        <taxon>Pezizomycotina</taxon>
        <taxon>Dothideomycetes</taxon>
        <taxon>Dothideomycetes incertae sedis</taxon>
        <taxon>Phaeotrichales</taxon>
        <taxon>Phaeotrichaceae</taxon>
        <taxon>Trichodelitschia</taxon>
    </lineage>
</organism>
<dbReference type="EMBL" id="ML996695">
    <property type="protein sequence ID" value="KAF2400338.1"/>
    <property type="molecule type" value="Genomic_DNA"/>
</dbReference>
<feature type="region of interest" description="Disordered" evidence="1">
    <location>
        <begin position="1199"/>
        <end position="1250"/>
    </location>
</feature>
<accession>A0A6G1HWA6</accession>
<feature type="compositionally biased region" description="Low complexity" evidence="1">
    <location>
        <begin position="893"/>
        <end position="902"/>
    </location>
</feature>
<feature type="region of interest" description="Disordered" evidence="1">
    <location>
        <begin position="1029"/>
        <end position="1062"/>
    </location>
</feature>
<name>A0A6G1HWA6_9PEZI</name>
<dbReference type="Gene3D" id="1.10.20.10">
    <property type="entry name" value="Histone, subunit A"/>
    <property type="match status" value="1"/>
</dbReference>
<feature type="region of interest" description="Disordered" evidence="1">
    <location>
        <begin position="725"/>
        <end position="855"/>
    </location>
</feature>
<dbReference type="OrthoDB" id="5382203at2759"/>
<keyword evidence="3" id="KW-1185">Reference proteome</keyword>
<sequence>MADLISSRPSRAASVSSAGTAASSLSFLPRYTPRPEPAYISTVAASEHVTHHHQHANADYLLSPATSPARDAALFTEPALNLLNHFLDSLLYNFLAKAHGTSLVLLRPAIMEVLKAKLARDALASADEELEGLLGGEEEPDRSDGKGHTPWTNDWHLELAFKRMRLRVMVFIRLGDFDDEDEDRWLEDSEMRLNDEYMEHDMDLLSSPAAVYLASVLEYVAEQALNISGEAAYSRAKRKLKTRAISEDRMLEDADPERVVVREMDVEKITLNSTLGRLWRTWRKHSRSMLAVSTVPSSVATSVTSPSPRNSFSRQTPTAFDDPLRRSSHGRNNSAVIEEEEESRQITAEDVPEGNVSETDIAANIPIPVSKNDVEEIEVPGLAKEIVDDDDYEDRAETPTMAPQRRPRSAIFPTVADSVKHVARQRSNSLPPPTRSVFVVYEPLSDEDSLIAALAAPLPVSPDVGIVGGVQKAEDEEVPQMALDETTANPDAEGVIAEDAAMEEIAADEEAVEEEVVKVHLQNATGKGQAIDIEHIVEDPIPDDSLTQVSDNPIFEHPIRHDSVDAVQTHSAEDVSKKSVAQAVEVLSPVVTAARAATPETHAETKPVEAPQTNGYGLAAAGVVAGAAVGTTVTLISNSRTDKAAASAVVPPKGVQSPASKEVAQEQRRTTYSTPPHEHHPNHDDMAEDSDSQAIGLARTSNVPIHSHSNSLAGNGEQRSFYLPTSQQVLPLQQRKDSLPKRARDSPVYMPKEASNEDIPAGEVPHAVPFYPGQKPVREVKDSEEQLRTSTVPPLKTDFGEKPVHRPGSSYSAGGRSSTTPTLHSNKGSQSSIGIAPRSLDNRVSEDARQRDFDSLIHGDQTVKYTLTPEELRDATVFTPKRSGSSNNEHVRTPSSPSTVRRSPPRETAPAVQPPSPVAAPSFRPGSPASSKPGSRLSNYTSASGRPLSVRPEPINMVPRKNGFMPREPRVMTDDLRDFADFMRTTRPSAEQEVVPIVGATSAAVQYATPKISSESAMTLPNRPVARKRLVAREPDVKGGGSSDLIDFIRRGPPVSEGGEHRIPRTVAPFRTTMDSDELGQLMSGQFTPGASPETSVASKYSANTSTNSSTGLVNGSRGQSLHPPQPQVTRKTRRNKDPYAIDSDDEEDHLTALPGGQQRRQEETLHDFLRFTEPPRSNGPGPIGASVGLPRQVNGGYAHNTNGTNGSVRNRGDSMNSNRTAPVIQAQRTNGHGPSKMPSVPNLVPKKRWEPRVAGATKTYQGSNYFYSTNDMADFLRTSGPPEVSISADPAPLPKKASRKGKYFWQR</sequence>
<feature type="compositionally biased region" description="Basic and acidic residues" evidence="1">
    <location>
        <begin position="734"/>
        <end position="745"/>
    </location>
</feature>
<feature type="region of interest" description="Disordered" evidence="1">
    <location>
        <begin position="1081"/>
        <end position="1162"/>
    </location>
</feature>
<feature type="compositionally biased region" description="Low complexity" evidence="1">
    <location>
        <begin position="297"/>
        <end position="308"/>
    </location>
</feature>
<feature type="region of interest" description="Disordered" evidence="1">
    <location>
        <begin position="297"/>
        <end position="354"/>
    </location>
</feature>